<feature type="region of interest" description="Disordered" evidence="1">
    <location>
        <begin position="78"/>
        <end position="104"/>
    </location>
</feature>
<protein>
    <submittedName>
        <fullName evidence="2">Uncharacterized protein</fullName>
    </submittedName>
</protein>
<reference evidence="2 3" key="1">
    <citation type="submission" date="2018-03" db="EMBL/GenBank/DDBJ databases">
        <title>Comparative analysis of microorganisms from saline springs in Andes Mountain Range, Colombia.</title>
        <authorList>
            <person name="Rubin E."/>
        </authorList>
    </citation>
    <scope>NUCLEOTIDE SEQUENCE [LARGE SCALE GENOMIC DNA]</scope>
    <source>
        <strain evidence="2 3">CG 35</strain>
    </source>
</reference>
<accession>A0A2T0YBU9</accession>
<proteinExistence type="predicted"/>
<dbReference type="AlphaFoldDB" id="A0A2T0YBU9"/>
<evidence type="ECO:0000313" key="2">
    <source>
        <dbReference type="EMBL" id="PRZ12085.1"/>
    </source>
</evidence>
<gene>
    <name evidence="2" type="ORF">BCL67_1256</name>
</gene>
<comment type="caution">
    <text evidence="2">The sequence shown here is derived from an EMBL/GenBank/DDBJ whole genome shotgun (WGS) entry which is preliminary data.</text>
</comment>
<evidence type="ECO:0000256" key="1">
    <source>
        <dbReference type="SAM" id="MobiDB-lite"/>
    </source>
</evidence>
<dbReference type="Proteomes" id="UP000238217">
    <property type="component" value="Unassembled WGS sequence"/>
</dbReference>
<evidence type="ECO:0000313" key="3">
    <source>
        <dbReference type="Proteomes" id="UP000238217"/>
    </source>
</evidence>
<sequence>MNREGAEFEMNQQRMLMIPHSSGTWPEQQVKEHLTSQYRTDESSSAARHAGEPNADRCGHSEGEENCYWFRHMAGGGVVSHSGGEYGGETDDETPGDPSQTAKI</sequence>
<name>A0A2T0YBU9_9MICC</name>
<feature type="compositionally biased region" description="Basic and acidic residues" evidence="1">
    <location>
        <begin position="29"/>
        <end position="42"/>
    </location>
</feature>
<feature type="compositionally biased region" description="Basic and acidic residues" evidence="1">
    <location>
        <begin position="49"/>
        <end position="62"/>
    </location>
</feature>
<organism evidence="2 3">
    <name type="scientific">Nesterenkonia sandarakina</name>
    <dbReference type="NCBI Taxonomy" id="272918"/>
    <lineage>
        <taxon>Bacteria</taxon>
        <taxon>Bacillati</taxon>
        <taxon>Actinomycetota</taxon>
        <taxon>Actinomycetes</taxon>
        <taxon>Micrococcales</taxon>
        <taxon>Micrococcaceae</taxon>
        <taxon>Nesterenkonia</taxon>
    </lineage>
</organism>
<feature type="region of interest" description="Disordered" evidence="1">
    <location>
        <begin position="22"/>
        <end position="62"/>
    </location>
</feature>
<dbReference type="EMBL" id="PVTY01000025">
    <property type="protein sequence ID" value="PRZ12085.1"/>
    <property type="molecule type" value="Genomic_DNA"/>
</dbReference>
<keyword evidence="3" id="KW-1185">Reference proteome</keyword>